<dbReference type="EMBL" id="CM055112">
    <property type="protein sequence ID" value="KAJ7517246.1"/>
    <property type="molecule type" value="Genomic_DNA"/>
</dbReference>
<reference evidence="2" key="1">
    <citation type="journal article" date="2024" name="Proc. Natl. Acad. Sci. U.S.A.">
        <title>Extraordinary preservation of gene collinearity over three hundred million years revealed in homosporous lycophytes.</title>
        <authorList>
            <person name="Li C."/>
            <person name="Wickell D."/>
            <person name="Kuo L.Y."/>
            <person name="Chen X."/>
            <person name="Nie B."/>
            <person name="Liao X."/>
            <person name="Peng D."/>
            <person name="Ji J."/>
            <person name="Jenkins J."/>
            <person name="Williams M."/>
            <person name="Shu S."/>
            <person name="Plott C."/>
            <person name="Barry K."/>
            <person name="Rajasekar S."/>
            <person name="Grimwood J."/>
            <person name="Han X."/>
            <person name="Sun S."/>
            <person name="Hou Z."/>
            <person name="He W."/>
            <person name="Dai G."/>
            <person name="Sun C."/>
            <person name="Schmutz J."/>
            <person name="Leebens-Mack J.H."/>
            <person name="Li F.W."/>
            <person name="Wang L."/>
        </authorList>
    </citation>
    <scope>NUCLEOTIDE SEQUENCE [LARGE SCALE GENOMIC DNA]</scope>
    <source>
        <strain evidence="2">cv. PW_Plant_1</strain>
    </source>
</reference>
<organism evidence="1 2">
    <name type="scientific">Diphasiastrum complanatum</name>
    <name type="common">Issler's clubmoss</name>
    <name type="synonym">Lycopodium complanatum</name>
    <dbReference type="NCBI Taxonomy" id="34168"/>
    <lineage>
        <taxon>Eukaryota</taxon>
        <taxon>Viridiplantae</taxon>
        <taxon>Streptophyta</taxon>
        <taxon>Embryophyta</taxon>
        <taxon>Tracheophyta</taxon>
        <taxon>Lycopodiopsida</taxon>
        <taxon>Lycopodiales</taxon>
        <taxon>Lycopodiaceae</taxon>
        <taxon>Lycopodioideae</taxon>
        <taxon>Diphasiastrum</taxon>
    </lineage>
</organism>
<gene>
    <name evidence="1" type="ORF">O6H91_21G015400</name>
</gene>
<evidence type="ECO:0000313" key="1">
    <source>
        <dbReference type="EMBL" id="KAJ7517246.1"/>
    </source>
</evidence>
<dbReference type="Proteomes" id="UP001162992">
    <property type="component" value="Chromosome 21"/>
</dbReference>
<protein>
    <submittedName>
        <fullName evidence="1">Uncharacterized protein</fullName>
    </submittedName>
</protein>
<evidence type="ECO:0000313" key="2">
    <source>
        <dbReference type="Proteomes" id="UP001162992"/>
    </source>
</evidence>
<keyword evidence="2" id="KW-1185">Reference proteome</keyword>
<comment type="caution">
    <text evidence="1">The sequence shown here is derived from an EMBL/GenBank/DDBJ whole genome shotgun (WGS) entry which is preliminary data.</text>
</comment>
<sequence>MQLCIVVLPLALKQRMLYVGHTVNGPVKLIPSPLPQALDRLQPVDQTTWRQQLHTIVLGQQDETECEMKVRMVRRKKVIPGRVQLRTLKRLAYAVHELVNDVLGRMHSPCLGGVDVVQEHVTVTTGNNYVDERTSVTISPPISHDGTAVSIPSLVQCGQSLSD</sequence>
<proteinExistence type="predicted"/>
<accession>A0ACC2AIB2</accession>
<name>A0ACC2AIB2_DIPCM</name>